<comment type="caution">
    <text evidence="1">The sequence shown here is derived from an EMBL/GenBank/DDBJ whole genome shotgun (WGS) entry which is preliminary data.</text>
</comment>
<dbReference type="AlphaFoldDB" id="M6UYH7"/>
<reference evidence="1 2" key="1">
    <citation type="submission" date="2013-01" db="EMBL/GenBank/DDBJ databases">
        <authorList>
            <person name="Harkins D.M."/>
            <person name="Durkin A.S."/>
            <person name="Brinkac L.M."/>
            <person name="Haft D.H."/>
            <person name="Selengut J.D."/>
            <person name="Sanka R."/>
            <person name="DePew J."/>
            <person name="Purushe J."/>
            <person name="Matthias M.A."/>
            <person name="Vinetz J.M."/>
            <person name="Sutton G.G."/>
            <person name="Nierman W.C."/>
            <person name="Fouts D.E."/>
        </authorList>
    </citation>
    <scope>NUCLEOTIDE SEQUENCE [LARGE SCALE GENOMIC DNA]</scope>
    <source>
        <strain evidence="1 2">ZUN179</strain>
    </source>
</reference>
<gene>
    <name evidence="1" type="ORF">LEP1GSC187_2531</name>
</gene>
<dbReference type="EMBL" id="AHOQ02000024">
    <property type="protein sequence ID" value="EMO46034.1"/>
    <property type="molecule type" value="Genomic_DNA"/>
</dbReference>
<protein>
    <submittedName>
        <fullName evidence="1">Uncharacterized protein</fullName>
    </submittedName>
</protein>
<proteinExistence type="predicted"/>
<evidence type="ECO:0000313" key="2">
    <source>
        <dbReference type="Proteomes" id="UP000012160"/>
    </source>
</evidence>
<evidence type="ECO:0000313" key="1">
    <source>
        <dbReference type="EMBL" id="EMO46034.1"/>
    </source>
</evidence>
<organism evidence="1 2">
    <name type="scientific">Leptospira santarosai str. ZUN179</name>
    <dbReference type="NCBI Taxonomy" id="1049985"/>
    <lineage>
        <taxon>Bacteria</taxon>
        <taxon>Pseudomonadati</taxon>
        <taxon>Spirochaetota</taxon>
        <taxon>Spirochaetia</taxon>
        <taxon>Leptospirales</taxon>
        <taxon>Leptospiraceae</taxon>
        <taxon>Leptospira</taxon>
    </lineage>
</organism>
<accession>M6UYH7</accession>
<name>M6UYH7_9LEPT</name>
<dbReference type="Proteomes" id="UP000012160">
    <property type="component" value="Unassembled WGS sequence"/>
</dbReference>
<sequence length="102" mass="12089">MHVFPGQTWTNMKSNLVPFIEAQWGSYRDKDKIKHITLKCPNKYPDAFDFVSYDISKEAKKSNSINAPNFWQNTNNRFCVIPDAVRFRTRIRRLQKYIMLSA</sequence>